<dbReference type="OrthoDB" id="5340910at2759"/>
<feature type="non-terminal residue" evidence="3">
    <location>
        <position position="1"/>
    </location>
</feature>
<accession>A0A7R8WNM5</accession>
<feature type="compositionally biased region" description="Polar residues" evidence="2">
    <location>
        <begin position="63"/>
        <end position="72"/>
    </location>
</feature>
<evidence type="ECO:0000256" key="1">
    <source>
        <dbReference type="SAM" id="Coils"/>
    </source>
</evidence>
<reference evidence="3" key="1">
    <citation type="submission" date="2020-11" db="EMBL/GenBank/DDBJ databases">
        <authorList>
            <person name="Tran Van P."/>
        </authorList>
    </citation>
    <scope>NUCLEOTIDE SEQUENCE</scope>
</reference>
<gene>
    <name evidence="3" type="ORF">CTOB1V02_LOCUS10220</name>
</gene>
<dbReference type="AlphaFoldDB" id="A0A7R8WNM5"/>
<dbReference type="EMBL" id="OB664606">
    <property type="protein sequence ID" value="CAD7232384.1"/>
    <property type="molecule type" value="Genomic_DNA"/>
</dbReference>
<proteinExistence type="predicted"/>
<feature type="coiled-coil region" evidence="1">
    <location>
        <begin position="189"/>
        <end position="216"/>
    </location>
</feature>
<keyword evidence="1" id="KW-0175">Coiled coil</keyword>
<protein>
    <submittedName>
        <fullName evidence="3">Uncharacterized protein</fullName>
    </submittedName>
</protein>
<name>A0A7R8WNM5_9CRUS</name>
<sequence length="237" mass="25637">FSETDFDAIRLSGPPLSHPNASRGKGPKRRPPSTLLSLRGRTSPVDDEPVVNGERAGMESEEAFSNGTQDLSMSDVKAGSQSPPASGKDQKKPAWLSELRNSRLFQDAEKPPLVEKPAVPNKKPTGSPAPPPPTKPTSVAKAVPPATRTSPSQPKKDIPSAGTRGLKPPAPPSGGGDETTTTSDDSDEVFELKMEVKHLRREMDEMVKKFAALRAEFEKEKQLRIKMEAQVNKLLKT</sequence>
<feature type="region of interest" description="Disordered" evidence="2">
    <location>
        <begin position="1"/>
        <end position="189"/>
    </location>
</feature>
<evidence type="ECO:0000256" key="2">
    <source>
        <dbReference type="SAM" id="MobiDB-lite"/>
    </source>
</evidence>
<organism evidence="3">
    <name type="scientific">Cyprideis torosa</name>
    <dbReference type="NCBI Taxonomy" id="163714"/>
    <lineage>
        <taxon>Eukaryota</taxon>
        <taxon>Metazoa</taxon>
        <taxon>Ecdysozoa</taxon>
        <taxon>Arthropoda</taxon>
        <taxon>Crustacea</taxon>
        <taxon>Oligostraca</taxon>
        <taxon>Ostracoda</taxon>
        <taxon>Podocopa</taxon>
        <taxon>Podocopida</taxon>
        <taxon>Cytherocopina</taxon>
        <taxon>Cytheroidea</taxon>
        <taxon>Cytherideidae</taxon>
        <taxon>Cyprideis</taxon>
    </lineage>
</organism>
<evidence type="ECO:0000313" key="3">
    <source>
        <dbReference type="EMBL" id="CAD7232384.1"/>
    </source>
</evidence>